<dbReference type="GO" id="GO:0032982">
    <property type="term" value="C:myosin filament"/>
    <property type="evidence" value="ECO:0007669"/>
    <property type="project" value="UniProtKB-KW"/>
</dbReference>
<dbReference type="GO" id="GO:0030016">
    <property type="term" value="C:myofibril"/>
    <property type="evidence" value="ECO:0007669"/>
    <property type="project" value="UniProtKB-SubCell"/>
</dbReference>
<evidence type="ECO:0000256" key="4">
    <source>
        <dbReference type="ARBA" id="ARBA00022433"/>
    </source>
</evidence>
<organism evidence="13">
    <name type="scientific">Parasacculina yatsui</name>
    <dbReference type="NCBI Taxonomy" id="2836420"/>
    <lineage>
        <taxon>Eukaryota</taxon>
        <taxon>Metazoa</taxon>
        <taxon>Ecdysozoa</taxon>
        <taxon>Arthropoda</taxon>
        <taxon>Crustacea</taxon>
        <taxon>Multicrustacea</taxon>
        <taxon>Cirripedia</taxon>
        <taxon>Rhizocephala</taxon>
        <taxon>Polyascidae</taxon>
        <taxon>Parasacculina</taxon>
    </lineage>
</organism>
<comment type="subcellular location">
    <subcellularLocation>
        <location evidence="1">Cytoplasm</location>
        <location evidence="1">Myofibril</location>
    </subcellularLocation>
</comment>
<evidence type="ECO:0000256" key="5">
    <source>
        <dbReference type="ARBA" id="ARBA00022490"/>
    </source>
</evidence>
<feature type="domain" description="Myosin tail" evidence="12">
    <location>
        <begin position="32"/>
        <end position="849"/>
    </location>
</feature>
<evidence type="ECO:0000256" key="10">
    <source>
        <dbReference type="ARBA" id="ARBA00049580"/>
    </source>
</evidence>
<feature type="coiled-coil region" evidence="11">
    <location>
        <begin position="125"/>
        <end position="849"/>
    </location>
</feature>
<evidence type="ECO:0000256" key="6">
    <source>
        <dbReference type="ARBA" id="ARBA00023054"/>
    </source>
</evidence>
<dbReference type="PANTHER" id="PTHR46349">
    <property type="entry name" value="CINGULIN-LIKE PROTEIN 1-RELATED"/>
    <property type="match status" value="1"/>
</dbReference>
<keyword evidence="6 11" id="KW-0175">Coiled coil</keyword>
<dbReference type="FunFam" id="1.20.5.340:FF:000035">
    <property type="entry name" value="Paramyosin, long form"/>
    <property type="match status" value="1"/>
</dbReference>
<name>A0A8K1RF25_9CRUS</name>
<evidence type="ECO:0000256" key="3">
    <source>
        <dbReference type="ARBA" id="ARBA00018623"/>
    </source>
</evidence>
<dbReference type="GO" id="GO:0005923">
    <property type="term" value="C:bicellular tight junction"/>
    <property type="evidence" value="ECO:0007669"/>
    <property type="project" value="TreeGrafter"/>
</dbReference>
<dbReference type="GO" id="GO:0016459">
    <property type="term" value="C:myosin complex"/>
    <property type="evidence" value="ECO:0007669"/>
    <property type="project" value="UniProtKB-KW"/>
</dbReference>
<dbReference type="PANTHER" id="PTHR46349:SF6">
    <property type="entry name" value="MYOSIN-6-LIKE"/>
    <property type="match status" value="1"/>
</dbReference>
<evidence type="ECO:0000256" key="1">
    <source>
        <dbReference type="ARBA" id="ARBA00004657"/>
    </source>
</evidence>
<dbReference type="SUPFAM" id="SSF90257">
    <property type="entry name" value="Myosin rod fragments"/>
    <property type="match status" value="3"/>
</dbReference>
<keyword evidence="5" id="KW-0963">Cytoplasm</keyword>
<keyword evidence="8" id="KW-0505">Motor protein</keyword>
<evidence type="ECO:0000256" key="9">
    <source>
        <dbReference type="ARBA" id="ARBA00023179"/>
    </source>
</evidence>
<evidence type="ECO:0000256" key="11">
    <source>
        <dbReference type="SAM" id="Coils"/>
    </source>
</evidence>
<reference evidence="13" key="1">
    <citation type="submission" date="2020-11" db="EMBL/GenBank/DDBJ databases">
        <title>Barnacle with a root-like body: structural and transcriptomic signatures of the interna, endoparasitic structure of the parasitic barnacle Sacculina yatsui.</title>
        <authorList>
            <person name="Wong Y.H."/>
            <person name="Okano K."/>
        </authorList>
    </citation>
    <scope>NUCLEOTIDE SEQUENCE</scope>
    <source>
        <tissue evidence="13">Endoparasitic structure interna</tissue>
    </source>
</reference>
<feature type="coiled-coil region" evidence="11">
    <location>
        <begin position="33"/>
        <end position="60"/>
    </location>
</feature>
<dbReference type="EMBL" id="MW292189">
    <property type="protein sequence ID" value="UEK51585.1"/>
    <property type="molecule type" value="mRNA"/>
</dbReference>
<evidence type="ECO:0000256" key="8">
    <source>
        <dbReference type="ARBA" id="ARBA00023175"/>
    </source>
</evidence>
<dbReference type="GO" id="GO:0030239">
    <property type="term" value="P:myofibril assembly"/>
    <property type="evidence" value="ECO:0007669"/>
    <property type="project" value="UniProtKB-ARBA"/>
</dbReference>
<comment type="function">
    <text evidence="10">Paramyosin is a major structural component of many thick filaments isolated from invertebrate muscles.</text>
</comment>
<comment type="similarity">
    <text evidence="2">Belongs to the paramyosin family.</text>
</comment>
<dbReference type="InterPro" id="IPR002928">
    <property type="entry name" value="Myosin_tail"/>
</dbReference>
<proteinExistence type="evidence at transcript level"/>
<sequence length="875" mass="102338">MSSKTTMRKITYSSGAEGALEMQMEHHSDQLSMARMQDRIRQLQEDLDMERELRHRIEREKGDLSINVIQMHERLEEAEAGVDGQIEMNRKRDTEMHKLRKMLEDAHLESEDGMHMLKKKHAESTQELADQLEATTKSRAKLEKEKVKLQNETYELMSQIESSNKDRAGLQKNCEKFELQAHELTLKIEELNRSVSDVSSQKSRLSQENIQMLKEVQELKVNLESVQYTKHQLQTSLNETTRRLEEEDRRRQTLEQQLHATETELQSVRAQADEEAEVRIELERQLVKLRAEADSWRTRYENEATSRAEEVAEIGRKYSHKMQEQEEQIEKLMSKLAQTEKQKSRLQSEVEVLIIDLEKANGICRELQKRIEQLEKMNHDLKNKVDEIDAMYDQSQRECRNKSVEIQRLVVENDKIKEQNNNLGRENKKLGDENGELKSALTELTRRYHELELENRRLDNERQELASAYRDAEAGRRAEEQRAQTLIVELNTAKHEFEKTLSYKEEELESVKKSLTMEIEQLNGRLGDTEAKMKSELTRLKKKMQTIITELEMSLDGANKNNIDLQKQLKKVSMQLTETNAQCEDMQRQLQAAIDQYAVAQRRAQALAAENDQIHDTLEQTQRHKRAAEDLVDEFRAKVNDLQTANVGLTSARAKMEQELANLTSDYEDVTKDFKMCEERFLRVQNELKHTIEHLHEEQERLVKVETIKKSLEVEVKNLTVRLEEVEASAIAGGKRAISKLEARLRDIEMEFDSEKRKNSEAVAVLRKKDRYIKEMMIQMEEDQKNVQLLQDALDKATQKVNLFKKQLQEQEQMSAQSVSRVRKFQRDLEVAEERAEAAENNLSMIRNRHRSFVTQTVVPGAATYIKETRIVEEQ</sequence>
<evidence type="ECO:0000259" key="12">
    <source>
        <dbReference type="Pfam" id="PF01576"/>
    </source>
</evidence>
<keyword evidence="4" id="KW-0787">Thick filament</keyword>
<dbReference type="Pfam" id="PF01576">
    <property type="entry name" value="Myosin_tail_1"/>
    <property type="match status" value="1"/>
</dbReference>
<evidence type="ECO:0000256" key="2">
    <source>
        <dbReference type="ARBA" id="ARBA00008447"/>
    </source>
</evidence>
<dbReference type="Gene3D" id="1.20.5.340">
    <property type="match status" value="2"/>
</dbReference>
<protein>
    <recommendedName>
        <fullName evidence="3">Paramyosin</fullName>
    </recommendedName>
</protein>
<keyword evidence="7" id="KW-0518">Myosin</keyword>
<evidence type="ECO:0000313" key="13">
    <source>
        <dbReference type="EMBL" id="UEK51585.1"/>
    </source>
</evidence>
<evidence type="ECO:0000256" key="7">
    <source>
        <dbReference type="ARBA" id="ARBA00023123"/>
    </source>
</evidence>
<keyword evidence="9" id="KW-0514">Muscle protein</keyword>
<accession>A0A8K1RF25</accession>
<dbReference type="AlphaFoldDB" id="A0A8K1RF25"/>